<keyword evidence="2" id="KW-1185">Reference proteome</keyword>
<gene>
    <name evidence="1" type="ORF">RS030_273697</name>
</gene>
<sequence length="2133" mass="245710">MSVEEFYNDLISNDSANISILLDINSDNNLSVMQSTGSTNNRNNKVDIPDAIHSNYNEDNLLIISSPSLRSSSLSDLSSSPLSGSSYLHSPSPLSRNSVSSFTLSSSPSLSSFSCKSLQDLSLSNSESFPFSGPIFASTSEIDETVNNNVSVFEYIVERSLNVFMNSGKIIRQNKALEIKDEIDINKYMLFEAYLHKEDEISKVKYFSQKGIFKTLLNCHRKTAKSVNTECDNFAISGNSQVFEREVIELNSISGFNNNNSIKDISDLSRTKYGSPSAIAHDNNGLLFIGTIRGYIVTMLDVSKDKCLLLFDPSEDLVSKISSISVAKTENKDYVYLSVARVDGSIFIWKINSQLVIKYLKGNEDSEDIVLKESIFLINKSIRYIKQGILNHDFIDIRNQSLSKLALFVSDLQGNLFVLLLEQKNSGNNESIINENSWVIADNIFLYHSTEELIHEFRPFPAPPLIKSSAGKMINNSVNKRDVIPMDYYQLYLISSKRKFSIISMLPHPALCKVVDVYEDLKSKNIPIGIGEDDNITFLHSNWLRPSVIFKDTNSAGTSDSVKHPIKILISIDRYLCIYEIESFIEYKDSDEIDIEINLTTVLELFDTINGIKVISDNLISLLIGFNGVYIYQLMENTESEGLNITIKVNDTFSDFNIVKSFRGVDNIDSNSLVTARENANGSNNSILVNKNKLGEFYPVISNVYREKEDIILVCIYKYGQKNKKLLVVSQNTVNDFNETIQLFNYSLITCTSINNNCGNKANKVILLLNDKVITFTMLFKSWMTYLESEYNKIMEQLKQGDTNVLSWVKHSSIFIALFENRLPPLLTWKSISRETILVIIRNIFNSLLNNVVVNHLKSVQIEDKGKFVLVSNYTRKIIGLIVDSSSRLLLWEYLFSEIIPIVKTYGDVSILIEDSEREFNMTLFDYYIKLIVFKFVSGEIEWKYINYDIISVIIDWYGAVISICDREGRLNDKQALLSEVEYLMIKTLKYGVANVNEEGNTCNSFNCHTNGKDNNNPWLKFVPIFKNNNLWTSYITLYLYNGRELLPLFKRIILVLLNDYYLVELNGENSQKFNIIDYQYKIESDSTIHKFYHFIFSFLFKSKYPFNEYIRNYENSNDMNFELDYNTHDLIKLMTSKVSNKSITGVNSINYIDVLILTSIRIYVNIILELNNRKNKLLLVHNENDEEKIDKLIVCYEKLSLIMQDRLEAFVFFNIKNHNNINNGFILAEIREDFDQNIDFKNSILEMLLSKKYSKMNLDVYYMAGHYIMSILNNLDKYNVNDENSFIPIIKCIFTLIRKLNFGICESKEMLFSLVNNIEYYLIMAIIRNNKNNQGINFLVLINNNIDFLDNECYYDDLSNTNKVEIVSNDTIKPVNNIKVSDLEANQRISLILKKYSFYNLSLYLSIQVFDLENILDIFSKEKYINNNILKELYIIDDNNNNLLFSFSYIMSTIEKGIKFNVFDYNHVLNLIIKYADLLSNIDSLNTIDLIINILEKCMTTFKVNNEVSCLNSPLSNEDNQCINYYNRILRNELDGKLYRLLLDSLLFNGGNIYKKGNNYSKWNSFINNLLSDYLEMIISEVKLSLNNINNHKDVTENKVLMLLDHWYKNFILFDELINVPLDKFFNLLEKNDLPLGMIYINHIFMINPTLCKTVGEIGGYSSIVNSCIYRFEEYLNSLSSILNSNKYNKETFKVNIKGSNDNNSIIIILNDSEMAEKADIYHILDNILELSSFLYIYCFSNNDSQTNNMDFLGLYAALIKTLFSNMDKYIIEYFNNNDNNINIEKSESSIVNVIGELIKTANLSINGNFHLVSSNLNAKHISSIKSSSCGNLTLNGTQMMIVLYYILAFHILGNEHYQYILQGYVNKYANISCIIFNGKLNEIFSNQITNYYNFIKPILLLIIKDANKIPCRFWRHLALNMINTRLFINKCNDQLTQLFQNDLVFLFNSLIDSSRKAVNIDLIREGGTENNHLVDGYNSDVCYICKQWLYNIDDLNNYSRGVGGIYVDESSNKAKADDKNSFYFNLKVVSEGTNNFYLFNNDYYGKAHYIENIVEDLNGVSTENNFELEKLLVFSCGNVFHKECYYKAKQKFGIRSGENDLVYNKSDSSNTYCNEKIKQNIQCLHQYSASF</sequence>
<proteinExistence type="predicted"/>
<accession>A0AAV9XW90</accession>
<evidence type="ECO:0000313" key="2">
    <source>
        <dbReference type="Proteomes" id="UP001311799"/>
    </source>
</evidence>
<protein>
    <submittedName>
        <fullName evidence="1">Large low complexity</fullName>
    </submittedName>
</protein>
<dbReference type="Proteomes" id="UP001311799">
    <property type="component" value="Unassembled WGS sequence"/>
</dbReference>
<reference evidence="1 2" key="1">
    <citation type="submission" date="2023-10" db="EMBL/GenBank/DDBJ databases">
        <title>Comparative genomics analysis reveals potential genetic determinants of host preference in Cryptosporidium xiaoi.</title>
        <authorList>
            <person name="Xiao L."/>
            <person name="Li J."/>
        </authorList>
    </citation>
    <scope>NUCLEOTIDE SEQUENCE [LARGE SCALE GENOMIC DNA]</scope>
    <source>
        <strain evidence="1 2">52996</strain>
    </source>
</reference>
<name>A0AAV9XW90_9CRYT</name>
<evidence type="ECO:0000313" key="1">
    <source>
        <dbReference type="EMBL" id="KAK6588951.1"/>
    </source>
</evidence>
<dbReference type="EMBL" id="JAWDEY010000019">
    <property type="protein sequence ID" value="KAK6588951.1"/>
    <property type="molecule type" value="Genomic_DNA"/>
</dbReference>
<organism evidence="1 2">
    <name type="scientific">Cryptosporidium xiaoi</name>
    <dbReference type="NCBI Taxonomy" id="659607"/>
    <lineage>
        <taxon>Eukaryota</taxon>
        <taxon>Sar</taxon>
        <taxon>Alveolata</taxon>
        <taxon>Apicomplexa</taxon>
        <taxon>Conoidasida</taxon>
        <taxon>Coccidia</taxon>
        <taxon>Eucoccidiorida</taxon>
        <taxon>Eimeriorina</taxon>
        <taxon>Cryptosporidiidae</taxon>
        <taxon>Cryptosporidium</taxon>
    </lineage>
</organism>
<comment type="caution">
    <text evidence="1">The sequence shown here is derived from an EMBL/GenBank/DDBJ whole genome shotgun (WGS) entry which is preliminary data.</text>
</comment>